<proteinExistence type="predicted"/>
<reference evidence="1 2" key="1">
    <citation type="submission" date="2020-07" db="EMBL/GenBank/DDBJ databases">
        <authorList>
            <person name="Feng X."/>
        </authorList>
    </citation>
    <scope>NUCLEOTIDE SEQUENCE [LARGE SCALE GENOMIC DNA]</scope>
    <source>
        <strain evidence="1 2">JCM31066</strain>
    </source>
</reference>
<dbReference type="AlphaFoldDB" id="A0A842HGY9"/>
<accession>A0A842HGY9</accession>
<evidence type="ECO:0000313" key="1">
    <source>
        <dbReference type="EMBL" id="MBC2594886.1"/>
    </source>
</evidence>
<name>A0A842HGY9_9BACT</name>
<dbReference type="Proteomes" id="UP000546464">
    <property type="component" value="Unassembled WGS sequence"/>
</dbReference>
<dbReference type="RefSeq" id="WP_185675853.1">
    <property type="nucleotide sequence ID" value="NZ_JACHVB010000035.1"/>
</dbReference>
<gene>
    <name evidence="1" type="ORF">H5P28_11520</name>
</gene>
<keyword evidence="2" id="KW-1185">Reference proteome</keyword>
<dbReference type="EMBL" id="JACHVB010000035">
    <property type="protein sequence ID" value="MBC2594886.1"/>
    <property type="molecule type" value="Genomic_DNA"/>
</dbReference>
<sequence>MEVSWDYASAVLSLPGYSFGLRVPSVADETDVARFFRAASISDFVAPDDRDGMCDLEEYSWTYYTAYRNIHADYSSSNFSSEIRNYSIGRLVWDIDAQECVESNYDTPWTSRGFPVSVSSALGSSTFPDATHTSREVWFIEYVGKPDVHVTVVLSDEVTESDAISDWSPSTSTLSSSSIGTIREFEDGTFDIPTSSSLFPSVPSTVYEARAGFISNFSYASCSFWAKAKNLRKGADYRATLLIAKREALRSYSTGSFRGNWSVHATPTYTFTATDTEHDVITEASSYNLPITRGWEYRLIWAGVEKL</sequence>
<protein>
    <submittedName>
        <fullName evidence="1">Uncharacterized protein</fullName>
    </submittedName>
</protein>
<evidence type="ECO:0000313" key="2">
    <source>
        <dbReference type="Proteomes" id="UP000546464"/>
    </source>
</evidence>
<comment type="caution">
    <text evidence="1">The sequence shown here is derived from an EMBL/GenBank/DDBJ whole genome shotgun (WGS) entry which is preliminary data.</text>
</comment>
<organism evidence="1 2">
    <name type="scientific">Ruficoccus amylovorans</name>
    <dbReference type="NCBI Taxonomy" id="1804625"/>
    <lineage>
        <taxon>Bacteria</taxon>
        <taxon>Pseudomonadati</taxon>
        <taxon>Verrucomicrobiota</taxon>
        <taxon>Opitutia</taxon>
        <taxon>Puniceicoccales</taxon>
        <taxon>Cerasicoccaceae</taxon>
        <taxon>Ruficoccus</taxon>
    </lineage>
</organism>